<dbReference type="InterPro" id="IPR025121">
    <property type="entry name" value="GTPase_HflX_N"/>
</dbReference>
<reference evidence="3" key="1">
    <citation type="submission" date="2016-10" db="EMBL/GenBank/DDBJ databases">
        <authorList>
            <person name="Varghese N."/>
            <person name="Submissions S."/>
        </authorList>
    </citation>
    <scope>NUCLEOTIDE SEQUENCE [LARGE SCALE GENOMIC DNA]</scope>
    <source>
        <strain evidence="3">CGMCC 4.2126</strain>
    </source>
</reference>
<dbReference type="AlphaFoldDB" id="A0A1I3VYI3"/>
<sequence length="123" mass="12921">MGLAGVEVLVVGYFSARQKRYAALMDELADAVTALGARVVGRSVQRRGVSDGGVKAMDRPYSSRTLVSAGKAREIARAREETGAGAVVFLNPLTDHQRNVLAEILGCPVLSAADLRPPPSESG</sequence>
<feature type="domain" description="GTPase HflX N-terminal" evidence="1">
    <location>
        <begin position="25"/>
        <end position="110"/>
    </location>
</feature>
<dbReference type="Pfam" id="PF13167">
    <property type="entry name" value="GTP-bdg_N"/>
    <property type="match status" value="1"/>
</dbReference>
<name>A0A1I3VYI3_9ACTN</name>
<accession>A0A1I3VYI3</accession>
<evidence type="ECO:0000313" key="3">
    <source>
        <dbReference type="Proteomes" id="UP000199111"/>
    </source>
</evidence>
<gene>
    <name evidence="2" type="ORF">SAMN05216275_11546</name>
</gene>
<dbReference type="EMBL" id="FOQY01000015">
    <property type="protein sequence ID" value="SFJ99407.1"/>
    <property type="molecule type" value="Genomic_DNA"/>
</dbReference>
<evidence type="ECO:0000259" key="1">
    <source>
        <dbReference type="Pfam" id="PF13167"/>
    </source>
</evidence>
<organism evidence="2 3">
    <name type="scientific">Streptosporangium canum</name>
    <dbReference type="NCBI Taxonomy" id="324952"/>
    <lineage>
        <taxon>Bacteria</taxon>
        <taxon>Bacillati</taxon>
        <taxon>Actinomycetota</taxon>
        <taxon>Actinomycetes</taxon>
        <taxon>Streptosporangiales</taxon>
        <taxon>Streptosporangiaceae</taxon>
        <taxon>Streptosporangium</taxon>
    </lineage>
</organism>
<protein>
    <submittedName>
        <fullName evidence="2">GTP-binding GTPase N-terminal</fullName>
    </submittedName>
</protein>
<evidence type="ECO:0000313" key="2">
    <source>
        <dbReference type="EMBL" id="SFJ99407.1"/>
    </source>
</evidence>
<keyword evidence="3" id="KW-1185">Reference proteome</keyword>
<proteinExistence type="predicted"/>
<dbReference type="Proteomes" id="UP000199111">
    <property type="component" value="Unassembled WGS sequence"/>
</dbReference>